<dbReference type="Proteomes" id="UP000603602">
    <property type="component" value="Unassembled WGS sequence"/>
</dbReference>
<proteinExistence type="predicted"/>
<evidence type="ECO:0008006" key="3">
    <source>
        <dbReference type="Google" id="ProtNLM"/>
    </source>
</evidence>
<dbReference type="EMBL" id="JACYTO010000002">
    <property type="protein sequence ID" value="MBD8503583.1"/>
    <property type="molecule type" value="Genomic_DNA"/>
</dbReference>
<dbReference type="Gene3D" id="3.30.420.130">
    <property type="entry name" value="Dinitrogenase iron-molybdenum cofactor biosynthesis domain"/>
    <property type="match status" value="1"/>
</dbReference>
<protein>
    <recommendedName>
        <fullName evidence="3">Dinitrogenase iron-molybdenum cofactor biosynthesis domain-containing protein</fullName>
    </recommendedName>
</protein>
<gene>
    <name evidence="1" type="ORF">IFO67_11875</name>
</gene>
<accession>A0ABR9BB54</accession>
<dbReference type="SUPFAM" id="SSF53146">
    <property type="entry name" value="Nitrogenase accessory factor-like"/>
    <property type="match status" value="1"/>
</dbReference>
<evidence type="ECO:0000313" key="2">
    <source>
        <dbReference type="Proteomes" id="UP000603602"/>
    </source>
</evidence>
<dbReference type="InterPro" id="IPR036105">
    <property type="entry name" value="DiNase_FeMo-co_biosyn_sf"/>
</dbReference>
<organism evidence="1 2">
    <name type="scientific">Thauera sedimentorum</name>
    <dbReference type="NCBI Taxonomy" id="2767595"/>
    <lineage>
        <taxon>Bacteria</taxon>
        <taxon>Pseudomonadati</taxon>
        <taxon>Pseudomonadota</taxon>
        <taxon>Betaproteobacteria</taxon>
        <taxon>Rhodocyclales</taxon>
        <taxon>Zoogloeaceae</taxon>
        <taxon>Thauera</taxon>
    </lineage>
</organism>
<evidence type="ECO:0000313" key="1">
    <source>
        <dbReference type="EMBL" id="MBD8503583.1"/>
    </source>
</evidence>
<dbReference type="RefSeq" id="WP_187718410.1">
    <property type="nucleotide sequence ID" value="NZ_JACTAH010000002.1"/>
</dbReference>
<keyword evidence="2" id="KW-1185">Reference proteome</keyword>
<sequence>MKIAVATREFAHIAGHAGKAAEWLVFDWDAGRPLTEPQRVRLERAQLFHYFDDAGPHPLDGVALVIAGSAGDGFRRHMAKRGAEVLLTGESEPRAAVDKLIAGEELDGVRFDPLRLVCGVRDLFARH</sequence>
<name>A0ABR9BB54_9RHOO</name>
<reference evidence="2" key="1">
    <citation type="submission" date="2023-07" db="EMBL/GenBank/DDBJ databases">
        <title>Thauera sp. CAU 1555 isolated from sand of Yaerae Beach.</title>
        <authorList>
            <person name="Kim W."/>
        </authorList>
    </citation>
    <scope>NUCLEOTIDE SEQUENCE [LARGE SCALE GENOMIC DNA]</scope>
    <source>
        <strain evidence="2">CAU 1555</strain>
    </source>
</reference>
<comment type="caution">
    <text evidence="1">The sequence shown here is derived from an EMBL/GenBank/DDBJ whole genome shotgun (WGS) entry which is preliminary data.</text>
</comment>